<evidence type="ECO:0000259" key="2">
    <source>
        <dbReference type="Pfam" id="PF02120"/>
    </source>
</evidence>
<dbReference type="Pfam" id="PF02120">
    <property type="entry name" value="Flg_hook"/>
    <property type="match status" value="1"/>
</dbReference>
<proteinExistence type="predicted"/>
<evidence type="ECO:0000313" key="4">
    <source>
        <dbReference type="Proteomes" id="UP000244911"/>
    </source>
</evidence>
<dbReference type="EMBL" id="OMOI01000002">
    <property type="protein sequence ID" value="SPF78800.1"/>
    <property type="molecule type" value="Genomic_DNA"/>
</dbReference>
<evidence type="ECO:0000256" key="1">
    <source>
        <dbReference type="SAM" id="MobiDB-lite"/>
    </source>
</evidence>
<dbReference type="InterPro" id="IPR021136">
    <property type="entry name" value="Flagellar_hook_control-like_C"/>
</dbReference>
<dbReference type="Proteomes" id="UP000244911">
    <property type="component" value="Unassembled WGS sequence"/>
</dbReference>
<name>A0A2R8AS43_9RHOB</name>
<dbReference type="InterPro" id="IPR038610">
    <property type="entry name" value="FliK-like_C_sf"/>
</dbReference>
<feature type="region of interest" description="Disordered" evidence="1">
    <location>
        <begin position="493"/>
        <end position="528"/>
    </location>
</feature>
<dbReference type="Gene3D" id="3.30.750.140">
    <property type="match status" value="1"/>
</dbReference>
<accession>A0A2R8AS43</accession>
<organism evidence="3 4">
    <name type="scientific">Aliiroseovarius pelagivivens</name>
    <dbReference type="NCBI Taxonomy" id="1639690"/>
    <lineage>
        <taxon>Bacteria</taxon>
        <taxon>Pseudomonadati</taxon>
        <taxon>Pseudomonadota</taxon>
        <taxon>Alphaproteobacteria</taxon>
        <taxon>Rhodobacterales</taxon>
        <taxon>Paracoccaceae</taxon>
        <taxon>Aliiroseovarius</taxon>
    </lineage>
</organism>
<gene>
    <name evidence="3" type="ORF">ALP8811_02732</name>
</gene>
<reference evidence="3 4" key="1">
    <citation type="submission" date="2018-03" db="EMBL/GenBank/DDBJ databases">
        <authorList>
            <person name="Keele B.F."/>
        </authorList>
    </citation>
    <scope>NUCLEOTIDE SEQUENCE [LARGE SCALE GENOMIC DNA]</scope>
    <source>
        <strain evidence="3 4">CECT 8811</strain>
    </source>
</reference>
<protein>
    <recommendedName>
        <fullName evidence="2">Flagellar hook-length control protein-like C-terminal domain-containing protein</fullName>
    </recommendedName>
</protein>
<dbReference type="OrthoDB" id="7203912at2"/>
<evidence type="ECO:0000313" key="3">
    <source>
        <dbReference type="EMBL" id="SPF78800.1"/>
    </source>
</evidence>
<feature type="domain" description="Flagellar hook-length control protein-like C-terminal" evidence="2">
    <location>
        <begin position="431"/>
        <end position="499"/>
    </location>
</feature>
<dbReference type="AlphaFoldDB" id="A0A2R8AS43"/>
<keyword evidence="4" id="KW-1185">Reference proteome</keyword>
<dbReference type="CDD" id="cd17470">
    <property type="entry name" value="T3SS_Flik_C"/>
    <property type="match status" value="1"/>
</dbReference>
<dbReference type="RefSeq" id="WP_108857787.1">
    <property type="nucleotide sequence ID" value="NZ_OMOI01000002.1"/>
</dbReference>
<sequence length="544" mass="58192">MQIAQLLSLHLGQTGRELQIPSEDLGAAAGSLATPFDMVFLAQIDPLVTRVELPAESDANLVGDEQVSEGQKETEHAPLMEPSELAVTTPNPVGRARAEFPVTAVSIKRMGDPAIQEDVDVVVSSKPLDRNSPETGGVNSEPDSVQLTAWGNVPPGRLVGPVEVPESTGEAQPKFTEAEMPILAATLLTEEPVAGSVVPGEQAPKPAEPHRAQAEAAWPFIEQAFAEASSDRVLHTDPTVAQSHVLTDAAPQLGRAPNPAIAAVVAKVLESGPIVDEPSQTVNLPAETDRPLHSTSVVMPESIEPKDEQNDTHKPSGNVVERLWSSTNQPEKSAFTAPVSNAVPELGVRSLYSPDAARSVSLPLTSTPLMPVTAQEAEHTPADETGFRMVEHVTTSSSDLKPATITRGLDVPRMIPTQITEIIRQQPDRPIELTLSPEELGRLRMSFQSEGSAMHVTLSFERPDTLDLMRRHIDQLAQEMRAFGMPNVSFTFQQQTSGEGGESFSDDGSARPSNEQQPDLSGGPDNITPIILSVADRAGVDIRV</sequence>